<evidence type="ECO:0000256" key="3">
    <source>
        <dbReference type="ARBA" id="ARBA00022833"/>
    </source>
</evidence>
<name>A0A1E4TSZ6_PACTA</name>
<proteinExistence type="inferred from homology"/>
<evidence type="ECO:0000256" key="4">
    <source>
        <dbReference type="RuleBase" id="RU110713"/>
    </source>
</evidence>
<organism evidence="7 8">
    <name type="scientific">Pachysolen tannophilus NRRL Y-2460</name>
    <dbReference type="NCBI Taxonomy" id="669874"/>
    <lineage>
        <taxon>Eukaryota</taxon>
        <taxon>Fungi</taxon>
        <taxon>Dikarya</taxon>
        <taxon>Ascomycota</taxon>
        <taxon>Saccharomycotina</taxon>
        <taxon>Pichiomycetes</taxon>
        <taxon>Pachysolenaceae</taxon>
        <taxon>Pachysolen</taxon>
    </lineage>
</organism>
<keyword evidence="3" id="KW-0862">Zinc</keyword>
<gene>
    <name evidence="7" type="ORF">PACTADRAFT_50724</name>
</gene>
<feature type="region of interest" description="Disordered" evidence="5">
    <location>
        <begin position="1"/>
        <end position="22"/>
    </location>
</feature>
<evidence type="ECO:0000256" key="2">
    <source>
        <dbReference type="ARBA" id="ARBA00022723"/>
    </source>
</evidence>
<dbReference type="OrthoDB" id="6407410at2759"/>
<dbReference type="PANTHER" id="PTHR13848">
    <property type="entry name" value="PROTEIN YIPPEE-LIKE CG15309-RELATED"/>
    <property type="match status" value="1"/>
</dbReference>
<dbReference type="EMBL" id="KV454015">
    <property type="protein sequence ID" value="ODV94871.1"/>
    <property type="molecule type" value="Genomic_DNA"/>
</dbReference>
<evidence type="ECO:0000259" key="6">
    <source>
        <dbReference type="PROSITE" id="PS51792"/>
    </source>
</evidence>
<accession>A0A1E4TSZ6</accession>
<evidence type="ECO:0000313" key="7">
    <source>
        <dbReference type="EMBL" id="ODV94871.1"/>
    </source>
</evidence>
<comment type="similarity">
    <text evidence="1 4">Belongs to the yippee family.</text>
</comment>
<dbReference type="Pfam" id="PF03226">
    <property type="entry name" value="Yippee-Mis18"/>
    <property type="match status" value="1"/>
</dbReference>
<protein>
    <recommendedName>
        <fullName evidence="4">Protein yippee-like</fullName>
    </recommendedName>
</protein>
<dbReference type="STRING" id="669874.A0A1E4TSZ6"/>
<dbReference type="InterPro" id="IPR004910">
    <property type="entry name" value="Yippee/Mis18/Cereblon"/>
</dbReference>
<keyword evidence="8" id="KW-1185">Reference proteome</keyword>
<reference evidence="8" key="1">
    <citation type="submission" date="2016-05" db="EMBL/GenBank/DDBJ databases">
        <title>Comparative genomics of biotechnologically important yeasts.</title>
        <authorList>
            <consortium name="DOE Joint Genome Institute"/>
            <person name="Riley R."/>
            <person name="Haridas S."/>
            <person name="Wolfe K.H."/>
            <person name="Lopes M.R."/>
            <person name="Hittinger C.T."/>
            <person name="Goker M."/>
            <person name="Salamov A."/>
            <person name="Wisecaver J."/>
            <person name="Long T.M."/>
            <person name="Aerts A.L."/>
            <person name="Barry K."/>
            <person name="Choi C."/>
            <person name="Clum A."/>
            <person name="Coughlan A.Y."/>
            <person name="Deshpande S."/>
            <person name="Douglass A.P."/>
            <person name="Hanson S.J."/>
            <person name="Klenk H.-P."/>
            <person name="Labutti K."/>
            <person name="Lapidus A."/>
            <person name="Lindquist E."/>
            <person name="Lipzen A."/>
            <person name="Meier-Kolthoff J.P."/>
            <person name="Ohm R.A."/>
            <person name="Otillar R.P."/>
            <person name="Pangilinan J."/>
            <person name="Peng Y."/>
            <person name="Rokas A."/>
            <person name="Rosa C.A."/>
            <person name="Scheuner C."/>
            <person name="Sibirny A.A."/>
            <person name="Slot J.C."/>
            <person name="Stielow J.B."/>
            <person name="Sun H."/>
            <person name="Kurtzman C.P."/>
            <person name="Blackwell M."/>
            <person name="Grigoriev I.V."/>
            <person name="Jeffries T.W."/>
        </authorList>
    </citation>
    <scope>NUCLEOTIDE SEQUENCE [LARGE SCALE GENOMIC DNA]</scope>
    <source>
        <strain evidence="8">NRRL Y-2460</strain>
    </source>
</reference>
<dbReference type="GO" id="GO:0046872">
    <property type="term" value="F:metal ion binding"/>
    <property type="evidence" value="ECO:0007669"/>
    <property type="project" value="UniProtKB-KW"/>
</dbReference>
<dbReference type="AlphaFoldDB" id="A0A1E4TSZ6"/>
<feature type="domain" description="Yippee" evidence="6">
    <location>
        <begin position="61"/>
        <end position="158"/>
    </location>
</feature>
<evidence type="ECO:0000313" key="8">
    <source>
        <dbReference type="Proteomes" id="UP000094236"/>
    </source>
</evidence>
<dbReference type="PROSITE" id="PS51792">
    <property type="entry name" value="YIPPEE"/>
    <property type="match status" value="1"/>
</dbReference>
<dbReference type="Proteomes" id="UP000094236">
    <property type="component" value="Unassembled WGS sequence"/>
</dbReference>
<evidence type="ECO:0000256" key="5">
    <source>
        <dbReference type="SAM" id="MobiDB-lite"/>
    </source>
</evidence>
<dbReference type="InterPro" id="IPR039058">
    <property type="entry name" value="Yippee_fam"/>
</dbReference>
<dbReference type="InterPro" id="IPR034751">
    <property type="entry name" value="Yippee"/>
</dbReference>
<sequence length="158" mass="17684">MGLRYSEFFDTDEDDNRSSNSLFSKSARSSISSFNSSFSSLSSFSSASCLVNGKSSSTKLCTYGCRSCLTHLSVSSLIISDGYRGRTGDAYLVKDVVNVILGEPNVRTMITGRYVACDIKCHQCHRYIGWKYLKSEDKNQKFKEGKYIIELDTLTNVR</sequence>
<evidence type="ECO:0000256" key="1">
    <source>
        <dbReference type="ARBA" id="ARBA00005613"/>
    </source>
</evidence>
<keyword evidence="2" id="KW-0479">Metal-binding</keyword>